<dbReference type="PROSITE" id="PS50850">
    <property type="entry name" value="MFS"/>
    <property type="match status" value="1"/>
</dbReference>
<feature type="transmembrane region" description="Helical" evidence="6">
    <location>
        <begin position="372"/>
        <end position="391"/>
    </location>
</feature>
<dbReference type="GO" id="GO:0022857">
    <property type="term" value="F:transmembrane transporter activity"/>
    <property type="evidence" value="ECO:0007669"/>
    <property type="project" value="InterPro"/>
</dbReference>
<dbReference type="Proteomes" id="UP000516422">
    <property type="component" value="Chromosome"/>
</dbReference>
<dbReference type="Pfam" id="PF07690">
    <property type="entry name" value="MFS_1"/>
    <property type="match status" value="1"/>
</dbReference>
<keyword evidence="3 6" id="KW-0812">Transmembrane</keyword>
<evidence type="ECO:0000256" key="6">
    <source>
        <dbReference type="SAM" id="Phobius"/>
    </source>
</evidence>
<evidence type="ECO:0000259" key="7">
    <source>
        <dbReference type="PROSITE" id="PS50850"/>
    </source>
</evidence>
<feature type="transmembrane region" description="Helical" evidence="6">
    <location>
        <begin position="339"/>
        <end position="360"/>
    </location>
</feature>
<dbReference type="PANTHER" id="PTHR43124">
    <property type="entry name" value="PURINE EFFLUX PUMP PBUE"/>
    <property type="match status" value="1"/>
</dbReference>
<name>A0A7H1Q3X8_9ACTN</name>
<feature type="transmembrane region" description="Helical" evidence="6">
    <location>
        <begin position="180"/>
        <end position="199"/>
    </location>
</feature>
<dbReference type="GO" id="GO:0005886">
    <property type="term" value="C:plasma membrane"/>
    <property type="evidence" value="ECO:0007669"/>
    <property type="project" value="UniProtKB-SubCell"/>
</dbReference>
<dbReference type="EMBL" id="CP051006">
    <property type="protein sequence ID" value="QNT95008.1"/>
    <property type="molecule type" value="Genomic_DNA"/>
</dbReference>
<reference evidence="8 9" key="1">
    <citation type="submission" date="2020-04" db="EMBL/GenBank/DDBJ databases">
        <title>Characterization and engineering of Streptomyces griseofuscus DSM40191 as a potential heterologous host for expression of BGCs.</title>
        <authorList>
            <person name="Gren T."/>
            <person name="Whitford C.M."/>
            <person name="Mohite O.S."/>
            <person name="Joergensen T.S."/>
            <person name="Nielsen J.B."/>
            <person name="Lee S.Y."/>
            <person name="Weber T."/>
        </authorList>
    </citation>
    <scope>NUCLEOTIDE SEQUENCE [LARGE SCALE GENOMIC DNA]</scope>
    <source>
        <strain evidence="8 9">DSM 40191</strain>
    </source>
</reference>
<dbReference type="RefSeq" id="WP_037653554.1">
    <property type="nucleotide sequence ID" value="NZ_CP051006.1"/>
</dbReference>
<proteinExistence type="predicted"/>
<dbReference type="InterPro" id="IPR036259">
    <property type="entry name" value="MFS_trans_sf"/>
</dbReference>
<evidence type="ECO:0000313" key="9">
    <source>
        <dbReference type="Proteomes" id="UP000516422"/>
    </source>
</evidence>
<feature type="transmembrane region" description="Helical" evidence="6">
    <location>
        <begin position="220"/>
        <end position="245"/>
    </location>
</feature>
<dbReference type="GeneID" id="91464285"/>
<evidence type="ECO:0000256" key="3">
    <source>
        <dbReference type="ARBA" id="ARBA00022692"/>
    </source>
</evidence>
<evidence type="ECO:0000256" key="2">
    <source>
        <dbReference type="ARBA" id="ARBA00022475"/>
    </source>
</evidence>
<feature type="transmembrane region" description="Helical" evidence="6">
    <location>
        <begin position="148"/>
        <end position="174"/>
    </location>
</feature>
<feature type="transmembrane region" description="Helical" evidence="6">
    <location>
        <begin position="115"/>
        <end position="136"/>
    </location>
</feature>
<dbReference type="CDD" id="cd17324">
    <property type="entry name" value="MFS_NepI_like"/>
    <property type="match status" value="1"/>
</dbReference>
<dbReference type="KEGG" id="sgf:HEP81_04736"/>
<evidence type="ECO:0000256" key="1">
    <source>
        <dbReference type="ARBA" id="ARBA00004651"/>
    </source>
</evidence>
<evidence type="ECO:0000313" key="8">
    <source>
        <dbReference type="EMBL" id="QNT95008.1"/>
    </source>
</evidence>
<evidence type="ECO:0000256" key="5">
    <source>
        <dbReference type="ARBA" id="ARBA00023136"/>
    </source>
</evidence>
<feature type="transmembrane region" description="Helical" evidence="6">
    <location>
        <begin position="257"/>
        <end position="276"/>
    </location>
</feature>
<dbReference type="InterPro" id="IPR020846">
    <property type="entry name" value="MFS_dom"/>
</dbReference>
<dbReference type="Gene3D" id="1.20.1250.20">
    <property type="entry name" value="MFS general substrate transporter like domains"/>
    <property type="match status" value="1"/>
</dbReference>
<dbReference type="AlphaFoldDB" id="A0A7H1Q3X8"/>
<dbReference type="InterPro" id="IPR050189">
    <property type="entry name" value="MFS_Efflux_Transporters"/>
</dbReference>
<feature type="transmembrane region" description="Helical" evidence="6">
    <location>
        <begin position="283"/>
        <end position="301"/>
    </location>
</feature>
<keyword evidence="4 6" id="KW-1133">Transmembrane helix</keyword>
<dbReference type="PANTHER" id="PTHR43124:SF3">
    <property type="entry name" value="CHLORAMPHENICOL EFFLUX PUMP RV0191"/>
    <property type="match status" value="1"/>
</dbReference>
<feature type="transmembrane region" description="Helical" evidence="6">
    <location>
        <begin position="90"/>
        <end position="109"/>
    </location>
</feature>
<comment type="subcellular location">
    <subcellularLocation>
        <location evidence="1">Cell membrane</location>
        <topology evidence="1">Multi-pass membrane protein</topology>
    </subcellularLocation>
</comment>
<protein>
    <submittedName>
        <fullName evidence="8">MFS transporter</fullName>
    </submittedName>
</protein>
<sequence>MSTSQASPHTAVLPAPAAKLPLSALLALAAAAFMAILTEALPAGVLPEMARDLSVGEAAAGQTLTVYALATGLSAIPVSLATATWRRKRLLLLAVLTITVANAVTALSSSYPLTMAFRLAAGVAAAVIWAELVGYARRLAPSRLVGRSIAITMGGVPLALSVGIPVGTFLGAAIGWRATFGLTALVSVLLLGWITVSVPDHPGRRPGRGASILGALRLPGVLPVLFVVAAYVLAHNILYTYIAAFLDRHGMGGSRDLVLLVFGIASVASILVTGALVDRRLRVLTIAGTALFLVAAVLLLTGAGNAIAVYGATVLWGLGWGGMGALLQTAVTDAGGDRAQALLVTTWNSSMAAGGAAGGLLLDTLGPDSFPWSTLALLAPVLAVVLGARAHGFPVERPGRRASAS</sequence>
<gene>
    <name evidence="8" type="ORF">HEP81_04736</name>
</gene>
<feature type="transmembrane region" description="Helical" evidence="6">
    <location>
        <begin position="64"/>
        <end position="83"/>
    </location>
</feature>
<feature type="domain" description="Major facilitator superfamily (MFS) profile" evidence="7">
    <location>
        <begin position="24"/>
        <end position="391"/>
    </location>
</feature>
<keyword evidence="2" id="KW-1003">Cell membrane</keyword>
<keyword evidence="5 6" id="KW-0472">Membrane</keyword>
<dbReference type="InterPro" id="IPR011701">
    <property type="entry name" value="MFS"/>
</dbReference>
<dbReference type="SUPFAM" id="SSF103473">
    <property type="entry name" value="MFS general substrate transporter"/>
    <property type="match status" value="1"/>
</dbReference>
<feature type="transmembrane region" description="Helical" evidence="6">
    <location>
        <begin position="307"/>
        <end position="327"/>
    </location>
</feature>
<accession>A0A7H1Q3X8</accession>
<evidence type="ECO:0000256" key="4">
    <source>
        <dbReference type="ARBA" id="ARBA00022989"/>
    </source>
</evidence>
<organism evidence="8 9">
    <name type="scientific">Streptomyces griseofuscus</name>
    <dbReference type="NCBI Taxonomy" id="146922"/>
    <lineage>
        <taxon>Bacteria</taxon>
        <taxon>Bacillati</taxon>
        <taxon>Actinomycetota</taxon>
        <taxon>Actinomycetes</taxon>
        <taxon>Kitasatosporales</taxon>
        <taxon>Streptomycetaceae</taxon>
        <taxon>Streptomyces</taxon>
    </lineage>
</organism>